<name>A0A6P7ZVE3_9AMPH</name>
<feature type="domain" description="Period circadian-like C-terminal" evidence="4">
    <location>
        <begin position="516"/>
        <end position="685"/>
    </location>
</feature>
<dbReference type="PANTHER" id="PTHR11269:SF13">
    <property type="entry name" value="PERIOD CIRCADIAN PROTEIN HOMOLOG 3"/>
    <property type="match status" value="1"/>
</dbReference>
<evidence type="ECO:0000256" key="2">
    <source>
        <dbReference type="ARBA" id="ARBA00023242"/>
    </source>
</evidence>
<sequence length="733" mass="80870">MTAEPKSNHLDQNENWATVTSSEVESAEGKIVNCEDLGEQNYRNHEDMEMHSNDSSGNDSSGTDSGGNGLNRSSNSSLRRRSNSKQLDRSQSHKELMSMVQEMKQRLPLERQNSSKTSTVDALNYALQCVRQVQANSEFFKLLNEHKMSQMDMTTHTIEELKAITSEHPLKNNTVRAKATALEDSVVGSEQVLMQSVNAASSSLAPEEFMQVGLTKEVLSAHTQLEQQNYVDRFRQRILQSPYRSYLQQSSRSKEFSQEQRDHSSKQSSTAGHRKGKKPGKHKRPKPLESSDSNGSFRNCPPRIRKTSPVQQSPSEGSHPSPSNMAFPPPRMIPIQPAYSMPGFPIPSMTTMARDCATSSATPGSAPQSTLSYNTQSFQTFSAPYMGPVMTVVFPNYPVYAQMNQQVPQPFFPPQYPCSNSYNFSAMPGTPPSMPTQVAADLIDPPSWASSHISAERQLEDPGIDPSLFSNSRSSSPLQLNLLEEELPKSLEPVDGVETEEHVEVKCVDAAEDGGNKDSRSASGELFDLLLLREDSQSGIGSATSGSGSAESSSLGSGSSGSSSNETCRSGIGRSISSKYFATNDSSEPSQKGRKQQEMEETAAFHKAMGDSIWTMIECTPSAIMMTYQIPKRDKEMLLKKDLEKLNIMRHKQPHFSDEQKEELAEVHPWIRDCSIPQEINTQGCIACDSRAEDCEPSVISNGNPAADGHDVLESDQRFSSRSELNYVQILET</sequence>
<dbReference type="KEGG" id="muo:115482419"/>
<feature type="region of interest" description="Disordered" evidence="3">
    <location>
        <begin position="244"/>
        <end position="339"/>
    </location>
</feature>
<keyword evidence="2" id="KW-0539">Nucleus</keyword>
<feature type="compositionally biased region" description="Basic and acidic residues" evidence="3">
    <location>
        <begin position="252"/>
        <end position="265"/>
    </location>
</feature>
<dbReference type="InterPro" id="IPR022728">
    <property type="entry name" value="Period_circadian-like_C"/>
</dbReference>
<evidence type="ECO:0000256" key="3">
    <source>
        <dbReference type="SAM" id="MobiDB-lite"/>
    </source>
</evidence>
<dbReference type="InParanoid" id="A0A6P7ZVE3"/>
<dbReference type="AlphaFoldDB" id="A0A6P7ZVE3"/>
<feature type="compositionally biased region" description="Low complexity" evidence="3">
    <location>
        <begin position="538"/>
        <end position="564"/>
    </location>
</feature>
<dbReference type="GeneID" id="115482419"/>
<dbReference type="InterPro" id="IPR057310">
    <property type="entry name" value="PER1-3_bHLH"/>
</dbReference>
<accession>A0A6P7ZVE3</accession>
<dbReference type="PANTHER" id="PTHR11269">
    <property type="entry name" value="PERIOD CIRCADIAN PROTEIN"/>
    <property type="match status" value="1"/>
</dbReference>
<feature type="region of interest" description="Disordered" evidence="3">
    <location>
        <begin position="1"/>
        <end position="93"/>
    </location>
</feature>
<feature type="compositionally biased region" description="Polar residues" evidence="3">
    <location>
        <begin position="575"/>
        <end position="590"/>
    </location>
</feature>
<dbReference type="GO" id="GO:0005737">
    <property type="term" value="C:cytoplasm"/>
    <property type="evidence" value="ECO:0007669"/>
    <property type="project" value="TreeGrafter"/>
</dbReference>
<dbReference type="GO" id="GO:0000976">
    <property type="term" value="F:transcription cis-regulatory region binding"/>
    <property type="evidence" value="ECO:0007669"/>
    <property type="project" value="TreeGrafter"/>
</dbReference>
<dbReference type="GO" id="GO:0032922">
    <property type="term" value="P:circadian regulation of gene expression"/>
    <property type="evidence" value="ECO:0007669"/>
    <property type="project" value="TreeGrafter"/>
</dbReference>
<evidence type="ECO:0000259" key="5">
    <source>
        <dbReference type="Pfam" id="PF23170"/>
    </source>
</evidence>
<feature type="compositionally biased region" description="Polar residues" evidence="3">
    <location>
        <begin position="13"/>
        <end position="24"/>
    </location>
</feature>
<evidence type="ECO:0000259" key="4">
    <source>
        <dbReference type="Pfam" id="PF12114"/>
    </source>
</evidence>
<dbReference type="Pfam" id="PF23170">
    <property type="entry name" value="bHLH_PER"/>
    <property type="match status" value="1"/>
</dbReference>
<evidence type="ECO:0000256" key="1">
    <source>
        <dbReference type="ARBA" id="ARBA00004123"/>
    </source>
</evidence>
<feature type="compositionally biased region" description="Basic residues" evidence="3">
    <location>
        <begin position="272"/>
        <end position="285"/>
    </location>
</feature>
<feature type="compositionally biased region" description="Low complexity" evidence="3">
    <location>
        <begin position="53"/>
        <end position="63"/>
    </location>
</feature>
<evidence type="ECO:0000313" key="6">
    <source>
        <dbReference type="Proteomes" id="UP000515156"/>
    </source>
</evidence>
<dbReference type="CTD" id="8863"/>
<dbReference type="GO" id="GO:0000122">
    <property type="term" value="P:negative regulation of transcription by RNA polymerase II"/>
    <property type="evidence" value="ECO:0007669"/>
    <property type="project" value="TreeGrafter"/>
</dbReference>
<proteinExistence type="predicted"/>
<evidence type="ECO:0000313" key="7">
    <source>
        <dbReference type="RefSeq" id="XP_030078026.1"/>
    </source>
</evidence>
<dbReference type="GO" id="GO:0001222">
    <property type="term" value="F:transcription corepressor binding"/>
    <property type="evidence" value="ECO:0007669"/>
    <property type="project" value="TreeGrafter"/>
</dbReference>
<feature type="region of interest" description="Disordered" evidence="3">
    <location>
        <begin position="538"/>
        <end position="602"/>
    </location>
</feature>
<feature type="compositionally biased region" description="Basic and acidic residues" evidence="3">
    <location>
        <begin position="42"/>
        <end position="52"/>
    </location>
</feature>
<organism evidence="6 7">
    <name type="scientific">Microcaecilia unicolor</name>
    <dbReference type="NCBI Taxonomy" id="1415580"/>
    <lineage>
        <taxon>Eukaryota</taxon>
        <taxon>Metazoa</taxon>
        <taxon>Chordata</taxon>
        <taxon>Craniata</taxon>
        <taxon>Vertebrata</taxon>
        <taxon>Euteleostomi</taxon>
        <taxon>Amphibia</taxon>
        <taxon>Gymnophiona</taxon>
        <taxon>Siphonopidae</taxon>
        <taxon>Microcaecilia</taxon>
    </lineage>
</organism>
<feature type="compositionally biased region" description="Basic and acidic residues" evidence="3">
    <location>
        <begin position="1"/>
        <end position="12"/>
    </location>
</feature>
<dbReference type="Proteomes" id="UP000515156">
    <property type="component" value="Chromosome 13"/>
</dbReference>
<dbReference type="FunCoup" id="A0A6P7ZVE3">
    <property type="interactions" value="1924"/>
</dbReference>
<protein>
    <submittedName>
        <fullName evidence="7">Period circadian protein homolog 3</fullName>
    </submittedName>
</protein>
<dbReference type="OrthoDB" id="7788983at2759"/>
<dbReference type="InterPro" id="IPR050760">
    <property type="entry name" value="Period_circadian_regulator"/>
</dbReference>
<keyword evidence="6" id="KW-1185">Reference proteome</keyword>
<reference evidence="7" key="1">
    <citation type="submission" date="2025-08" db="UniProtKB">
        <authorList>
            <consortium name="RefSeq"/>
        </authorList>
    </citation>
    <scope>IDENTIFICATION</scope>
</reference>
<dbReference type="Pfam" id="PF12114">
    <property type="entry name" value="Period_C"/>
    <property type="match status" value="1"/>
</dbReference>
<feature type="compositionally biased region" description="Polar residues" evidence="3">
    <location>
        <begin position="308"/>
        <end position="324"/>
    </location>
</feature>
<feature type="domain" description="Period circadian protein homolog PER 1-3 bHLH-like" evidence="5">
    <location>
        <begin position="89"/>
        <end position="147"/>
    </location>
</feature>
<dbReference type="GO" id="GO:0043153">
    <property type="term" value="P:entrainment of circadian clock by photoperiod"/>
    <property type="evidence" value="ECO:0007669"/>
    <property type="project" value="TreeGrafter"/>
</dbReference>
<dbReference type="GO" id="GO:0005634">
    <property type="term" value="C:nucleus"/>
    <property type="evidence" value="ECO:0007669"/>
    <property type="project" value="UniProtKB-SubCell"/>
</dbReference>
<comment type="subcellular location">
    <subcellularLocation>
        <location evidence="1">Nucleus</location>
    </subcellularLocation>
</comment>
<gene>
    <name evidence="7" type="primary">PER3</name>
</gene>
<dbReference type="RefSeq" id="XP_030078026.1">
    <property type="nucleotide sequence ID" value="XM_030222166.1"/>
</dbReference>